<protein>
    <submittedName>
        <fullName evidence="1">Uncharacterized protein</fullName>
    </submittedName>
</protein>
<accession>A0A7Z2ZLQ9</accession>
<keyword evidence="2" id="KW-1185">Reference proteome</keyword>
<gene>
    <name evidence="1" type="ORF">HH215_16175</name>
</gene>
<sequence>MSFDELLKEMQGQKSIQEEPGFVSLDELCNDSFMSKYSNFATFEEFLVKGNFQVRTREDIQNIPDELFDRHIARETKFPDWESMLDTATKEHAGK</sequence>
<dbReference type="AlphaFoldDB" id="A0A7Z2ZLQ9"/>
<evidence type="ECO:0000313" key="1">
    <source>
        <dbReference type="EMBL" id="QJD84561.1"/>
    </source>
</evidence>
<evidence type="ECO:0000313" key="2">
    <source>
        <dbReference type="Proteomes" id="UP000502248"/>
    </source>
</evidence>
<dbReference type="KEGG" id="cheb:HH215_16175"/>
<reference evidence="1 2" key="1">
    <citation type="submission" date="2020-04" db="EMBL/GenBank/DDBJ databases">
        <title>Genome sequencing of novel species.</title>
        <authorList>
            <person name="Heo J."/>
            <person name="Kim S.-J."/>
            <person name="Kim J.-S."/>
            <person name="Hong S.-B."/>
            <person name="Kwon S.-W."/>
        </authorList>
    </citation>
    <scope>NUCLEOTIDE SEQUENCE [LARGE SCALE GENOMIC DNA]</scope>
    <source>
        <strain evidence="1 2">MFER-1</strain>
    </source>
</reference>
<dbReference type="EMBL" id="CP051680">
    <property type="protein sequence ID" value="QJD84561.1"/>
    <property type="molecule type" value="Genomic_DNA"/>
</dbReference>
<dbReference type="Proteomes" id="UP000502248">
    <property type="component" value="Chromosome"/>
</dbReference>
<organism evidence="1 2">
    <name type="scientific">Cohnella herbarum</name>
    <dbReference type="NCBI Taxonomy" id="2728023"/>
    <lineage>
        <taxon>Bacteria</taxon>
        <taxon>Bacillati</taxon>
        <taxon>Bacillota</taxon>
        <taxon>Bacilli</taxon>
        <taxon>Bacillales</taxon>
        <taxon>Paenibacillaceae</taxon>
        <taxon>Cohnella</taxon>
    </lineage>
</organism>
<proteinExistence type="predicted"/>
<dbReference type="RefSeq" id="WP_169280842.1">
    <property type="nucleotide sequence ID" value="NZ_CP051680.1"/>
</dbReference>
<name>A0A7Z2ZLQ9_9BACL</name>